<dbReference type="Gene3D" id="3.60.10.10">
    <property type="entry name" value="Endonuclease/exonuclease/phosphatase"/>
    <property type="match status" value="1"/>
</dbReference>
<dbReference type="PANTHER" id="PTHR33710:SF71">
    <property type="entry name" value="ENDONUCLEASE_EXONUCLEASE_PHOSPHATASE DOMAIN-CONTAINING PROTEIN"/>
    <property type="match status" value="1"/>
</dbReference>
<name>A0A0V0HVN8_SOLCH</name>
<evidence type="ECO:0000313" key="1">
    <source>
        <dbReference type="EMBL" id="JAP24434.1"/>
    </source>
</evidence>
<dbReference type="EMBL" id="GEDG01014391">
    <property type="protein sequence ID" value="JAP24434.1"/>
    <property type="molecule type" value="Transcribed_RNA"/>
</dbReference>
<sequence>MVEFSDFIEDLELIDLPLEGGTHTWFRGDTNNVASRIDRILFTTEWSEQFSKMKQVALQRLTSDHVPIALHCGPWDLNKSYFKFENWWLNTEGFIDKIRSWWEFFCIYRKPDYILACKLKALKGKLKEWSKEEKGNLLLERSILLNKMATLDSIIDNRALTGEEAALKAITLLEYEELLENEETAWRQRSRILWLKEGDNNTKFFHNSANAHKRSNCIDQLEVQGETVKEPDKVKKEIIQFYKKLYTETERWRLAGNMINCPTVSPAEKVQLQAKFEEEVLSCLKKCAIDKSPGPDGYTMGFFIKCWEVLKHDIMNAFHNFYEHEIFERASMQHILH</sequence>
<protein>
    <submittedName>
        <fullName evidence="1">Putative ovule protein</fullName>
    </submittedName>
</protein>
<dbReference type="PANTHER" id="PTHR33710">
    <property type="entry name" value="BNAC02G09200D PROTEIN"/>
    <property type="match status" value="1"/>
</dbReference>
<dbReference type="InterPro" id="IPR036691">
    <property type="entry name" value="Endo/exonu/phosph_ase_sf"/>
</dbReference>
<dbReference type="AlphaFoldDB" id="A0A0V0HVN8"/>
<organism evidence="1">
    <name type="scientific">Solanum chacoense</name>
    <name type="common">Chaco potato</name>
    <dbReference type="NCBI Taxonomy" id="4108"/>
    <lineage>
        <taxon>Eukaryota</taxon>
        <taxon>Viridiplantae</taxon>
        <taxon>Streptophyta</taxon>
        <taxon>Embryophyta</taxon>
        <taxon>Tracheophyta</taxon>
        <taxon>Spermatophyta</taxon>
        <taxon>Magnoliopsida</taxon>
        <taxon>eudicotyledons</taxon>
        <taxon>Gunneridae</taxon>
        <taxon>Pentapetalae</taxon>
        <taxon>asterids</taxon>
        <taxon>lamiids</taxon>
        <taxon>Solanales</taxon>
        <taxon>Solanaceae</taxon>
        <taxon>Solanoideae</taxon>
        <taxon>Solaneae</taxon>
        <taxon>Solanum</taxon>
    </lineage>
</organism>
<dbReference type="SUPFAM" id="SSF56219">
    <property type="entry name" value="DNase I-like"/>
    <property type="match status" value="1"/>
</dbReference>
<reference evidence="1" key="1">
    <citation type="submission" date="2015-12" db="EMBL/GenBank/DDBJ databases">
        <title>Gene expression during late stages of embryo sac development: a critical building block for successful pollen-pistil interactions.</title>
        <authorList>
            <person name="Liu Y."/>
            <person name="Joly V."/>
            <person name="Sabar M."/>
            <person name="Matton D.P."/>
        </authorList>
    </citation>
    <scope>NUCLEOTIDE SEQUENCE</scope>
</reference>
<proteinExistence type="predicted"/>
<accession>A0A0V0HVN8</accession>